<keyword evidence="3" id="KW-1185">Reference proteome</keyword>
<comment type="caution">
    <text evidence="2">The sequence shown here is derived from an EMBL/GenBank/DDBJ whole genome shotgun (WGS) entry which is preliminary data.</text>
</comment>
<dbReference type="Proteomes" id="UP001347796">
    <property type="component" value="Unassembled WGS sequence"/>
</dbReference>
<sequence>MASRSSTKGDESTIIVCTTSCKEDTAASRASENRLTKDRKHYKVGAIPPTKRKGKGSAMNNRESEENEDKAGINVITWKVETNFIVA</sequence>
<organism evidence="2 3">
    <name type="scientific">Patella caerulea</name>
    <name type="common">Rayed Mediterranean limpet</name>
    <dbReference type="NCBI Taxonomy" id="87958"/>
    <lineage>
        <taxon>Eukaryota</taxon>
        <taxon>Metazoa</taxon>
        <taxon>Spiralia</taxon>
        <taxon>Lophotrochozoa</taxon>
        <taxon>Mollusca</taxon>
        <taxon>Gastropoda</taxon>
        <taxon>Patellogastropoda</taxon>
        <taxon>Patelloidea</taxon>
        <taxon>Patellidae</taxon>
        <taxon>Patella</taxon>
    </lineage>
</organism>
<reference evidence="2 3" key="1">
    <citation type="submission" date="2024-01" db="EMBL/GenBank/DDBJ databases">
        <title>The genome of the rayed Mediterranean limpet Patella caerulea (Linnaeus, 1758).</title>
        <authorList>
            <person name="Anh-Thu Weber A."/>
            <person name="Halstead-Nussloch G."/>
        </authorList>
    </citation>
    <scope>NUCLEOTIDE SEQUENCE [LARGE SCALE GENOMIC DNA]</scope>
    <source>
        <strain evidence="2">AATW-2023a</strain>
        <tissue evidence="2">Whole specimen</tissue>
    </source>
</reference>
<evidence type="ECO:0000313" key="3">
    <source>
        <dbReference type="Proteomes" id="UP001347796"/>
    </source>
</evidence>
<dbReference type="EMBL" id="JAZGQO010000021">
    <property type="protein sequence ID" value="KAK6165681.1"/>
    <property type="molecule type" value="Genomic_DNA"/>
</dbReference>
<gene>
    <name evidence="2" type="ORF">SNE40_022562</name>
</gene>
<feature type="region of interest" description="Disordered" evidence="1">
    <location>
        <begin position="26"/>
        <end position="69"/>
    </location>
</feature>
<protein>
    <submittedName>
        <fullName evidence="2">Uncharacterized protein</fullName>
    </submittedName>
</protein>
<dbReference type="AlphaFoldDB" id="A0AAN8G8G6"/>
<name>A0AAN8G8G6_PATCE</name>
<evidence type="ECO:0000313" key="2">
    <source>
        <dbReference type="EMBL" id="KAK6165681.1"/>
    </source>
</evidence>
<proteinExistence type="predicted"/>
<feature type="compositionally biased region" description="Basic and acidic residues" evidence="1">
    <location>
        <begin position="26"/>
        <end position="36"/>
    </location>
</feature>
<evidence type="ECO:0000256" key="1">
    <source>
        <dbReference type="SAM" id="MobiDB-lite"/>
    </source>
</evidence>
<accession>A0AAN8G8G6</accession>